<sequence>MFKFKLALIVLYYQFYINVNSLFVLNNQINKHLSLSSQNKVNNTRLLKNKLLFINIHNNNGSNCKITDEIPQKYHKSQHLHNQLWDSTKNPSYNKTKFVISDVNDSKVEAVNCSGSEFLPESNFLIPYDVIHTCSFDGHASLEDYITNLTQPLNERSQRILLNHKLLSVQRGLNNFESTAFRSIKALSYWIGSRILHTSKKARDSFDSQDLVNERKECNRLIFKWINDNLDKWHSNSLVDDNTASLSFPSFKQGCVEEYVEGIWTYFNVRVFQNLLPDFWELTFGWFDILDRKYRNLLTESGEVFTFDDLDYMNFPKFMYPNQLKSLPSALANCVFRSMVKFFCDTYSALNDLDYINIVTNAFRFVETYSAEEECVNFTVLQRPYESLVNYDSDKISLFNSRNIFSKEYDLNDQTALFLNTQHLPYIKNNFHLLSIYDGDGESPLKIYESSFKKEREVLSRDIWFHNGKLTIPTTQLSKSLLYSDLDEFSNVIGLALNDLLRLKPLQLNFVQNRIVSLCIKFINSLRSLEAYSSNYEIEKNTSGINKTVEKLNLPLIQSVLFTMTLHEKCVTNNNLYPLSNDFIRESQLEGLLDLDNLSSKNDTKAYESSVYNKFLGQKEQEPVKFIQEYLDDSVSPDDQDALRFLVNYYNFNLFGGRLPIDIQIRFKHTDFLSSNDVCSVVSTPTIYINPLFKSNKKLICRLLLNECIDVFLKWSNKFAHKENKRAVSLNDIMEYNMENRIKNHILSCTEPSLSWSFYLDDFLLSNAGTYSRTEMSELFRESFENQDVVKVMENFIKREDVSDMWKERKLPTRDFLSSLFSGVYDLSYAILANPASIQVTSRLNLSDLNYLENKFKLICDEYYNLLDGTDNALNSVLYLEALSIVESAFDELREQCIKNTLIYTNDLVESISNVTNILTNSIQVQCQETNIKLHKQTHVCTPASNSPDLDLDDSCIGDSEKLTDEEALSLSNILYMKYNKFLFHDFLPDVEIRFEDFDELSSLKVDLTGFSKPVILINKYVDDINLLNSQVVLQMVYLSYYYFRHVTSEEFRNQFGQEFKSAFNVVHHTRTNYLKSKLIPVNLEKKINSTKDMKTHNKQYVDFIKKTLEYKDNDLVTLRVNDFVYEVLEGRDKFKHDDKLSNHYESLQTLKAFAQHYFNLLSNSSNVGKNIIPEVVGSNCEETEGVPEIDVDDGKSTGLYKILDVFSPGLMKNGWITNMMESVERKLSYKQIGIFLQPSNTDWQSLLTEQQLDLVIKYLSKHPQDTFFSILTKSNALTKPQAVDLICKCIHNDPQFKQKNITSAFRASPKDTLPATTPTVEIINDDTGEVKSDKQVSVDDIEDYFNEELSSALDQLPPNEHDTFLLFFNKLLERDFDTCRNVLNSHGSPSFLVDKSAQVLQSINSHNIIDHDTFEEIKQFLHK</sequence>
<dbReference type="EMBL" id="CP056068">
    <property type="protein sequence ID" value="UKJ90076.2"/>
    <property type="molecule type" value="Genomic_DNA"/>
</dbReference>
<protein>
    <submittedName>
        <fullName evidence="1">Uncharacterized protein</fullName>
    </submittedName>
</protein>
<dbReference type="Proteomes" id="UP000244803">
    <property type="component" value="Chromosome 2"/>
</dbReference>
<evidence type="ECO:0000313" key="1">
    <source>
        <dbReference type="EMBL" id="UKJ90076.2"/>
    </source>
</evidence>
<dbReference type="OrthoDB" id="361423at2759"/>
<organism evidence="1 2">
    <name type="scientific">Theileria orientalis</name>
    <dbReference type="NCBI Taxonomy" id="68886"/>
    <lineage>
        <taxon>Eukaryota</taxon>
        <taxon>Sar</taxon>
        <taxon>Alveolata</taxon>
        <taxon>Apicomplexa</taxon>
        <taxon>Aconoidasida</taxon>
        <taxon>Piroplasmida</taxon>
        <taxon>Theileriidae</taxon>
        <taxon>Theileria</taxon>
    </lineage>
</organism>
<accession>A0A976QW14</accession>
<reference evidence="1" key="1">
    <citation type="submission" date="2022-07" db="EMBL/GenBank/DDBJ databases">
        <title>Evaluation of T. orientalis genome assembly methods using nanopore sequencing and analysis of variation between genomes.</title>
        <authorList>
            <person name="Yam J."/>
            <person name="Micallef M.L."/>
            <person name="Liu M."/>
            <person name="Djordjevic S.P."/>
            <person name="Bogema D.R."/>
            <person name="Jenkins C."/>
        </authorList>
    </citation>
    <scope>NUCLEOTIDE SEQUENCE</scope>
    <source>
        <strain evidence="1">Fish Creek</strain>
    </source>
</reference>
<evidence type="ECO:0000313" key="2">
    <source>
        <dbReference type="Proteomes" id="UP000244803"/>
    </source>
</evidence>
<proteinExistence type="predicted"/>
<gene>
    <name evidence="1" type="ORF">MACJ_001004</name>
</gene>
<name>A0A976QW14_THEOR</name>